<evidence type="ECO:0000259" key="2">
    <source>
        <dbReference type="Pfam" id="PF13472"/>
    </source>
</evidence>
<keyword evidence="1" id="KW-0812">Transmembrane</keyword>
<dbReference type="PANTHER" id="PTHR30383">
    <property type="entry name" value="THIOESTERASE 1/PROTEASE 1/LYSOPHOSPHOLIPASE L1"/>
    <property type="match status" value="1"/>
</dbReference>
<accession>A0AAD1IKS8</accession>
<sequence length="453" mass="47977">MRKATIIGELGSSRRRNPTVVLVGVIAIVALGVGLAVLVKQPLGESRRNNFILDSSKIATRIPAGRVGSINNMTSKTYQATYELVGSFDAVRVIFGSDDEENSVKVTEAIVSAPSSADDLNNSNGAWSRVTSQGETEFSISSAPHENGQTAYTVSDWLPLTSVDRTDGAGFPLVSVRARMAPTSALPVLGNGKDDFTNWASRSDGGRKFWWREQEGDHVSDPSGFASSVNRSQSPIFGIQYLCSGRVVTVAAVGDSITEGRGSYIGEGFILPLLEKLNSDSNSTKYEYANFGWSGQNPAQYTERALRLLDSELKPDVLIFPAGSPNPASAGALTDEAVSKIAVGRDSVVAAAQDQGVVPLIWTWLPTNATVRSYGTTDARRVAYNSELLQLAPNGLLVADVAEPLSGPVVGGQVQMAEGLSKDGIHPNDAGNAVIGVAVEPALITALRRSQQP</sequence>
<dbReference type="GO" id="GO:0004622">
    <property type="term" value="F:phosphatidylcholine lysophospholipase activity"/>
    <property type="evidence" value="ECO:0007669"/>
    <property type="project" value="TreeGrafter"/>
</dbReference>
<dbReference type="CDD" id="cd00229">
    <property type="entry name" value="SGNH_hydrolase"/>
    <property type="match status" value="1"/>
</dbReference>
<protein>
    <recommendedName>
        <fullName evidence="2">SGNH hydrolase-type esterase domain-containing protein</fullName>
    </recommendedName>
</protein>
<dbReference type="InterPro" id="IPR036514">
    <property type="entry name" value="SGNH_hydro_sf"/>
</dbReference>
<evidence type="ECO:0000313" key="4">
    <source>
        <dbReference type="Proteomes" id="UP000466607"/>
    </source>
</evidence>
<keyword evidence="4" id="KW-1185">Reference proteome</keyword>
<keyword evidence="1" id="KW-0472">Membrane</keyword>
<dbReference type="Proteomes" id="UP000466607">
    <property type="component" value="Chromosome"/>
</dbReference>
<dbReference type="PANTHER" id="PTHR30383:SF5">
    <property type="entry name" value="SGNH HYDROLASE-TYPE ESTERASE DOMAIN-CONTAINING PROTEIN"/>
    <property type="match status" value="1"/>
</dbReference>
<dbReference type="EMBL" id="AP022586">
    <property type="protein sequence ID" value="BBY17627.1"/>
    <property type="molecule type" value="Genomic_DNA"/>
</dbReference>
<feature type="domain" description="SGNH hydrolase-type esterase" evidence="2">
    <location>
        <begin position="252"/>
        <end position="433"/>
    </location>
</feature>
<proteinExistence type="predicted"/>
<dbReference type="Pfam" id="PF13472">
    <property type="entry name" value="Lipase_GDSL_2"/>
    <property type="match status" value="1"/>
</dbReference>
<feature type="transmembrane region" description="Helical" evidence="1">
    <location>
        <begin position="20"/>
        <end position="39"/>
    </location>
</feature>
<dbReference type="SUPFAM" id="SSF52266">
    <property type="entry name" value="SGNH hydrolase"/>
    <property type="match status" value="1"/>
</dbReference>
<evidence type="ECO:0000256" key="1">
    <source>
        <dbReference type="SAM" id="Phobius"/>
    </source>
</evidence>
<reference evidence="3 4" key="1">
    <citation type="journal article" date="2019" name="Emerg. Microbes Infect.">
        <title>Comprehensive subspecies identification of 175 nontuberculous mycobacteria species based on 7547 genomic profiles.</title>
        <authorList>
            <person name="Matsumoto Y."/>
            <person name="Kinjo T."/>
            <person name="Motooka D."/>
            <person name="Nabeya D."/>
            <person name="Jung N."/>
            <person name="Uechi K."/>
            <person name="Horii T."/>
            <person name="Iida T."/>
            <person name="Fujita J."/>
            <person name="Nakamura S."/>
        </authorList>
    </citation>
    <scope>NUCLEOTIDE SEQUENCE [LARGE SCALE GENOMIC DNA]</scope>
    <source>
        <strain evidence="3 4">JCM 17423</strain>
    </source>
</reference>
<dbReference type="InterPro" id="IPR013830">
    <property type="entry name" value="SGNH_hydro"/>
</dbReference>
<organism evidence="3 4">
    <name type="scientific">Mycolicibacterium litorale</name>
    <dbReference type="NCBI Taxonomy" id="758802"/>
    <lineage>
        <taxon>Bacteria</taxon>
        <taxon>Bacillati</taxon>
        <taxon>Actinomycetota</taxon>
        <taxon>Actinomycetes</taxon>
        <taxon>Mycobacteriales</taxon>
        <taxon>Mycobacteriaceae</taxon>
        <taxon>Mycolicibacterium</taxon>
    </lineage>
</organism>
<keyword evidence="1" id="KW-1133">Transmembrane helix</keyword>
<gene>
    <name evidence="3" type="ORF">MLIT_32190</name>
</gene>
<name>A0AAD1IKS8_9MYCO</name>
<dbReference type="InterPro" id="IPR051532">
    <property type="entry name" value="Ester_Hydrolysis_Enzymes"/>
</dbReference>
<dbReference type="AlphaFoldDB" id="A0AAD1IKS8"/>
<evidence type="ECO:0000313" key="3">
    <source>
        <dbReference type="EMBL" id="BBY17627.1"/>
    </source>
</evidence>
<dbReference type="Gene3D" id="3.40.50.1110">
    <property type="entry name" value="SGNH hydrolase"/>
    <property type="match status" value="1"/>
</dbReference>